<evidence type="ECO:0000313" key="1">
    <source>
        <dbReference type="EMBL" id="CAH0020447.1"/>
    </source>
</evidence>
<dbReference type="EMBL" id="CABFNQ020000644">
    <property type="protein sequence ID" value="CAH0020447.1"/>
    <property type="molecule type" value="Genomic_DNA"/>
</dbReference>
<keyword evidence="2" id="KW-1185">Reference proteome</keyword>
<organism evidence="1 2">
    <name type="scientific">Clonostachys rhizophaga</name>
    <dbReference type="NCBI Taxonomy" id="160324"/>
    <lineage>
        <taxon>Eukaryota</taxon>
        <taxon>Fungi</taxon>
        <taxon>Dikarya</taxon>
        <taxon>Ascomycota</taxon>
        <taxon>Pezizomycotina</taxon>
        <taxon>Sordariomycetes</taxon>
        <taxon>Hypocreomycetidae</taxon>
        <taxon>Hypocreales</taxon>
        <taxon>Bionectriaceae</taxon>
        <taxon>Clonostachys</taxon>
    </lineage>
</organism>
<dbReference type="Proteomes" id="UP000696573">
    <property type="component" value="Unassembled WGS sequence"/>
</dbReference>
<accession>A0A9N9VBU7</accession>
<sequence>MDARLIDKCSDRDLHNIFTLLLNGSHSHSNLLQPGDDVQHTSINLLKILVIGFATLSGQKNIGLGLFFQLGTESFNLFPPAHRPGTIGLHCTLCSIRALARGF</sequence>
<reference evidence="1" key="1">
    <citation type="submission" date="2021-10" db="EMBL/GenBank/DDBJ databases">
        <authorList>
            <person name="Piombo E."/>
        </authorList>
    </citation>
    <scope>NUCLEOTIDE SEQUENCE</scope>
</reference>
<protein>
    <submittedName>
        <fullName evidence="1">Uncharacterized protein</fullName>
    </submittedName>
</protein>
<evidence type="ECO:0000313" key="2">
    <source>
        <dbReference type="Proteomes" id="UP000696573"/>
    </source>
</evidence>
<dbReference type="AlphaFoldDB" id="A0A9N9VBU7"/>
<name>A0A9N9VBU7_9HYPO</name>
<comment type="caution">
    <text evidence="1">The sequence shown here is derived from an EMBL/GenBank/DDBJ whole genome shotgun (WGS) entry which is preliminary data.</text>
</comment>
<gene>
    <name evidence="1" type="ORF">CRHIZ90672A_00016450</name>
</gene>
<proteinExistence type="predicted"/>